<dbReference type="STRING" id="46224.B4102_2640"/>
<dbReference type="PANTHER" id="PTHR34322">
    <property type="entry name" value="TRANSPOSASE, Y1_TNP DOMAIN-CONTAINING"/>
    <property type="match status" value="1"/>
</dbReference>
<accession>A0A150L9T9</accession>
<dbReference type="Proteomes" id="UP000075666">
    <property type="component" value="Unassembled WGS sequence"/>
</dbReference>
<dbReference type="InterPro" id="IPR036515">
    <property type="entry name" value="Transposase_17_sf"/>
</dbReference>
<evidence type="ECO:0000313" key="2">
    <source>
        <dbReference type="EMBL" id="KYD09113.1"/>
    </source>
</evidence>
<dbReference type="PANTHER" id="PTHR34322:SF2">
    <property type="entry name" value="TRANSPOSASE IS200-LIKE DOMAIN-CONTAINING PROTEIN"/>
    <property type="match status" value="1"/>
</dbReference>
<keyword evidence="3" id="KW-1185">Reference proteome</keyword>
<feature type="domain" description="Transposase IS200-like" evidence="1">
    <location>
        <begin position="9"/>
        <end position="123"/>
    </location>
</feature>
<dbReference type="SMART" id="SM01321">
    <property type="entry name" value="Y1_Tnp"/>
    <property type="match status" value="1"/>
</dbReference>
<evidence type="ECO:0000313" key="3">
    <source>
        <dbReference type="Proteomes" id="UP000075666"/>
    </source>
</evidence>
<reference evidence="2 3" key="1">
    <citation type="submission" date="2016-01" db="EMBL/GenBank/DDBJ databases">
        <title>Genome Sequences of Twelve Sporeforming Bacillus Species Isolated from Foods.</title>
        <authorList>
            <person name="Berendsen E.M."/>
            <person name="Wells-Bennik M.H."/>
            <person name="Krawcyk A.O."/>
            <person name="De Jong A."/>
            <person name="Holsappel S."/>
            <person name="Eijlander R.T."/>
            <person name="Kuipers O.P."/>
        </authorList>
    </citation>
    <scope>NUCLEOTIDE SEQUENCE [LARGE SCALE GENOMIC DNA]</scope>
    <source>
        <strain evidence="2 3">B4102</strain>
    </source>
</reference>
<proteinExistence type="predicted"/>
<organism evidence="2 3">
    <name type="scientific">Heyndrickxia sporothermodurans</name>
    <dbReference type="NCBI Taxonomy" id="46224"/>
    <lineage>
        <taxon>Bacteria</taxon>
        <taxon>Bacillati</taxon>
        <taxon>Bacillota</taxon>
        <taxon>Bacilli</taxon>
        <taxon>Bacillales</taxon>
        <taxon>Bacillaceae</taxon>
        <taxon>Heyndrickxia</taxon>
    </lineage>
</organism>
<dbReference type="Pfam" id="PF01797">
    <property type="entry name" value="Y1_Tnp"/>
    <property type="match status" value="1"/>
</dbReference>
<dbReference type="GO" id="GO:0003677">
    <property type="term" value="F:DNA binding"/>
    <property type="evidence" value="ECO:0007669"/>
    <property type="project" value="InterPro"/>
</dbReference>
<evidence type="ECO:0000259" key="1">
    <source>
        <dbReference type="SMART" id="SM01321"/>
    </source>
</evidence>
<dbReference type="RefSeq" id="WP_066228949.1">
    <property type="nucleotide sequence ID" value="NZ_LQYN01000026.1"/>
</dbReference>
<name>A0A150L9T9_9BACI</name>
<comment type="caution">
    <text evidence="2">The sequence shown here is derived from an EMBL/GenBank/DDBJ whole genome shotgun (WGS) entry which is preliminary data.</text>
</comment>
<sequence>MPRKPRIWFEGAKYHITSRGIRRSNLFFDDQDRSMYLYLLREAMGKFPFKLYTYCLMTNHIHLQIETIKHPPGEIMKQVHTKYAKYFNKRYDFTGHVFESRYGAEQIDRPDYELEVNKYIHLNPIRANIVQRLEDYPWSSYRTYIFGEENSLVSTTQIFSYFKDPLVVNYEKYLYEPFSAIFILPTGKIVHLPREKPIQQRIKKGSAKKNCN</sequence>
<protein>
    <recommendedName>
        <fullName evidence="1">Transposase IS200-like domain-containing protein</fullName>
    </recommendedName>
</protein>
<dbReference type="PATRIC" id="fig|46224.3.peg.1841"/>
<dbReference type="InterPro" id="IPR002686">
    <property type="entry name" value="Transposase_17"/>
</dbReference>
<dbReference type="EMBL" id="LQYN01000026">
    <property type="protein sequence ID" value="KYD09113.1"/>
    <property type="molecule type" value="Genomic_DNA"/>
</dbReference>
<dbReference type="AlphaFoldDB" id="A0A150L9T9"/>
<dbReference type="GO" id="GO:0004803">
    <property type="term" value="F:transposase activity"/>
    <property type="evidence" value="ECO:0007669"/>
    <property type="project" value="InterPro"/>
</dbReference>
<dbReference type="Gene3D" id="3.30.70.1290">
    <property type="entry name" value="Transposase IS200-like"/>
    <property type="match status" value="1"/>
</dbReference>
<dbReference type="GO" id="GO:0006313">
    <property type="term" value="P:DNA transposition"/>
    <property type="evidence" value="ECO:0007669"/>
    <property type="project" value="InterPro"/>
</dbReference>
<dbReference type="SUPFAM" id="SSF143422">
    <property type="entry name" value="Transposase IS200-like"/>
    <property type="match status" value="1"/>
</dbReference>
<gene>
    <name evidence="2" type="ORF">B4102_2640</name>
</gene>